<dbReference type="InterPro" id="IPR036870">
    <property type="entry name" value="Ribosomal_bS18_sf"/>
</dbReference>
<dbReference type="PANTHER" id="PTHR13479">
    <property type="entry name" value="30S RIBOSOMAL PROTEIN S18"/>
    <property type="match status" value="1"/>
</dbReference>
<dbReference type="AlphaFoldDB" id="A0A7R9J646"/>
<evidence type="ECO:0000256" key="2">
    <source>
        <dbReference type="ARBA" id="ARBA00022980"/>
    </source>
</evidence>
<dbReference type="GO" id="GO:0032543">
    <property type="term" value="P:mitochondrial translation"/>
    <property type="evidence" value="ECO:0007669"/>
    <property type="project" value="TreeGrafter"/>
</dbReference>
<dbReference type="Gene3D" id="4.10.640.10">
    <property type="entry name" value="Ribosomal protein S18"/>
    <property type="match status" value="1"/>
</dbReference>
<protein>
    <submittedName>
        <fullName evidence="5">(California timema) hypothetical protein</fullName>
    </submittedName>
</protein>
<comment type="similarity">
    <text evidence="1">Belongs to the bacterial ribosomal protein bS18 family.</text>
</comment>
<dbReference type="PANTHER" id="PTHR13479:SF40">
    <property type="entry name" value="SMALL RIBOSOMAL SUBUNIT PROTEIN BS18M"/>
    <property type="match status" value="1"/>
</dbReference>
<evidence type="ECO:0000256" key="1">
    <source>
        <dbReference type="ARBA" id="ARBA00005589"/>
    </source>
</evidence>
<dbReference type="Pfam" id="PF01084">
    <property type="entry name" value="Ribosomal_S18"/>
    <property type="match status" value="1"/>
</dbReference>
<organism evidence="5">
    <name type="scientific">Timema californicum</name>
    <name type="common">California timema</name>
    <name type="synonym">Walking stick</name>
    <dbReference type="NCBI Taxonomy" id="61474"/>
    <lineage>
        <taxon>Eukaryota</taxon>
        <taxon>Metazoa</taxon>
        <taxon>Ecdysozoa</taxon>
        <taxon>Arthropoda</taxon>
        <taxon>Hexapoda</taxon>
        <taxon>Insecta</taxon>
        <taxon>Pterygota</taxon>
        <taxon>Neoptera</taxon>
        <taxon>Polyneoptera</taxon>
        <taxon>Phasmatodea</taxon>
        <taxon>Timematodea</taxon>
        <taxon>Timematoidea</taxon>
        <taxon>Timematidae</taxon>
        <taxon>Timema</taxon>
    </lineage>
</organism>
<feature type="compositionally biased region" description="Basic and acidic residues" evidence="4">
    <location>
        <begin position="1"/>
        <end position="24"/>
    </location>
</feature>
<dbReference type="GO" id="GO:0070181">
    <property type="term" value="F:small ribosomal subunit rRNA binding"/>
    <property type="evidence" value="ECO:0007669"/>
    <property type="project" value="TreeGrafter"/>
</dbReference>
<dbReference type="InterPro" id="IPR001648">
    <property type="entry name" value="Ribosomal_bS18"/>
</dbReference>
<dbReference type="SUPFAM" id="SSF46911">
    <property type="entry name" value="Ribosomal protein S18"/>
    <property type="match status" value="1"/>
</dbReference>
<keyword evidence="3" id="KW-0687">Ribonucleoprotein</keyword>
<feature type="region of interest" description="Disordered" evidence="4">
    <location>
        <begin position="1"/>
        <end position="104"/>
    </location>
</feature>
<dbReference type="EMBL" id="OE181157">
    <property type="protein sequence ID" value="CAD7572655.1"/>
    <property type="molecule type" value="Genomic_DNA"/>
</dbReference>
<evidence type="ECO:0000256" key="4">
    <source>
        <dbReference type="SAM" id="MobiDB-lite"/>
    </source>
</evidence>
<reference evidence="5" key="1">
    <citation type="submission" date="2020-11" db="EMBL/GenBank/DDBJ databases">
        <authorList>
            <person name="Tran Van P."/>
        </authorList>
    </citation>
    <scope>NUCLEOTIDE SEQUENCE</scope>
</reference>
<sequence>MGIGKVELEEVNPHLHGGRVENHLGKTTPSSPDRDSNLDLPVLSSRAQHDKRVSQLRHRGGQAAGPLGTMDRETSVEQSRPAAVSRVGREDNGRPSEGHVALTNRGPSETYKEVTLGGHRLKCTSSRILSEFSVETTGTKRSSVRMLFMSQPVSDMPNPFEREKARCILCRLNLTPDYKNAKLLSQFVSPYTGRIYGRHITGLCLRQQQLVEEEIIKSQNVGFMAYYLKQVEFLHDPKLFDPERPIRNHRF</sequence>
<proteinExistence type="inferred from homology"/>
<name>A0A7R9J646_TIMCA</name>
<keyword evidence="2" id="KW-0689">Ribosomal protein</keyword>
<dbReference type="GO" id="GO:0005763">
    <property type="term" value="C:mitochondrial small ribosomal subunit"/>
    <property type="evidence" value="ECO:0007669"/>
    <property type="project" value="TreeGrafter"/>
</dbReference>
<dbReference type="GO" id="GO:0003735">
    <property type="term" value="F:structural constituent of ribosome"/>
    <property type="evidence" value="ECO:0007669"/>
    <property type="project" value="InterPro"/>
</dbReference>
<feature type="compositionally biased region" description="Basic and acidic residues" evidence="4">
    <location>
        <begin position="87"/>
        <end position="97"/>
    </location>
</feature>
<accession>A0A7R9J646</accession>
<evidence type="ECO:0000256" key="3">
    <source>
        <dbReference type="ARBA" id="ARBA00023274"/>
    </source>
</evidence>
<gene>
    <name evidence="5" type="ORF">TCMB3V08_LOCUS5299</name>
</gene>
<evidence type="ECO:0000313" key="5">
    <source>
        <dbReference type="EMBL" id="CAD7572655.1"/>
    </source>
</evidence>